<feature type="region of interest" description="Disordered" evidence="1">
    <location>
        <begin position="290"/>
        <end position="339"/>
    </location>
</feature>
<evidence type="ECO:0000256" key="1">
    <source>
        <dbReference type="SAM" id="MobiDB-lite"/>
    </source>
</evidence>
<gene>
    <name evidence="3" type="ORF">EPUS_00032</name>
</gene>
<keyword evidence="4" id="KW-1185">Reference proteome</keyword>
<feature type="region of interest" description="Disordered" evidence="1">
    <location>
        <begin position="229"/>
        <end position="250"/>
    </location>
</feature>
<keyword evidence="2" id="KW-0812">Transmembrane</keyword>
<dbReference type="EMBL" id="KE720815">
    <property type="protein sequence ID" value="ERF75240.1"/>
    <property type="molecule type" value="Genomic_DNA"/>
</dbReference>
<keyword evidence="2" id="KW-1133">Transmembrane helix</keyword>
<keyword evidence="2" id="KW-0472">Membrane</keyword>
<evidence type="ECO:0000256" key="2">
    <source>
        <dbReference type="SAM" id="Phobius"/>
    </source>
</evidence>
<feature type="compositionally biased region" description="Polar residues" evidence="1">
    <location>
        <begin position="422"/>
        <end position="437"/>
    </location>
</feature>
<reference evidence="4" key="1">
    <citation type="journal article" date="2014" name="BMC Genomics">
        <title>Genome characteristics reveal the impact of lichenization on lichen-forming fungus Endocarpon pusillum Hedwig (Verrucariales, Ascomycota).</title>
        <authorList>
            <person name="Wang Y.-Y."/>
            <person name="Liu B."/>
            <person name="Zhang X.-Y."/>
            <person name="Zhou Q.-M."/>
            <person name="Zhang T."/>
            <person name="Li H."/>
            <person name="Yu Y.-F."/>
            <person name="Zhang X.-L."/>
            <person name="Hao X.-Y."/>
            <person name="Wang M."/>
            <person name="Wang L."/>
            <person name="Wei J.-C."/>
        </authorList>
    </citation>
    <scope>NUCLEOTIDE SEQUENCE [LARGE SCALE GENOMIC DNA]</scope>
    <source>
        <strain evidence="4">Z07020 / HMAS-L-300199</strain>
    </source>
</reference>
<evidence type="ECO:0000313" key="4">
    <source>
        <dbReference type="Proteomes" id="UP000019373"/>
    </source>
</evidence>
<accession>U1HWT6</accession>
<dbReference type="Proteomes" id="UP000019373">
    <property type="component" value="Unassembled WGS sequence"/>
</dbReference>
<dbReference type="RefSeq" id="XP_007787252.1">
    <property type="nucleotide sequence ID" value="XM_007789062.1"/>
</dbReference>
<dbReference type="OrthoDB" id="10523052at2759"/>
<name>U1HWT6_ENDPU</name>
<dbReference type="GeneID" id="19235097"/>
<dbReference type="AlphaFoldDB" id="U1HWT6"/>
<feature type="region of interest" description="Disordered" evidence="1">
    <location>
        <begin position="411"/>
        <end position="445"/>
    </location>
</feature>
<proteinExistence type="predicted"/>
<organism evidence="3 4">
    <name type="scientific">Endocarpon pusillum (strain Z07020 / HMAS-L-300199)</name>
    <name type="common">Lichen-forming fungus</name>
    <dbReference type="NCBI Taxonomy" id="1263415"/>
    <lineage>
        <taxon>Eukaryota</taxon>
        <taxon>Fungi</taxon>
        <taxon>Dikarya</taxon>
        <taxon>Ascomycota</taxon>
        <taxon>Pezizomycotina</taxon>
        <taxon>Eurotiomycetes</taxon>
        <taxon>Chaetothyriomycetidae</taxon>
        <taxon>Verrucariales</taxon>
        <taxon>Verrucariaceae</taxon>
        <taxon>Endocarpon</taxon>
    </lineage>
</organism>
<feature type="transmembrane region" description="Helical" evidence="2">
    <location>
        <begin position="14"/>
        <end position="36"/>
    </location>
</feature>
<evidence type="ECO:0000313" key="3">
    <source>
        <dbReference type="EMBL" id="ERF75240.1"/>
    </source>
</evidence>
<protein>
    <submittedName>
        <fullName evidence="3">Uncharacterized protein</fullName>
    </submittedName>
</protein>
<dbReference type="HOGENOM" id="CLU_535309_0_0_1"/>
<sequence>MGLPSLTAASLMDWAAIDLILTSLFAAIITVNLLLLRRRVHRLERRKIFDLEKGRHDVELLNKFRDLQTTESKNGPLDEKAFQCFMELAGGKIPSLDSKCEDQETAFRYEQLLQAAVKFFHPERSEASVNEKQELGAVVATPEFTAAVLDEPQSNNAGHVTELDNWCRHYNSPSEPLFTVMEQDGQLSQINSWSLPKYSGCSKKMAGDNLSPIDFSKTSSKVIMDEQEFSGIPNLNRMTSEEDSSQPSSKKLFNAPVVPACWSEHQQSLYDASTIDPALTSGAGYELTVKGPSTIPSPPLRSSSFATPVWPGPNEPSNKSLPLSYLPDRSLPGSDSNADKYNSAEEILEAALPEDGIENPLLRLPPQDDEGSRAPQSLLQTRPKATKHYTPLDAKLTYEVSSAPYLFFSPKRLRSTTEHNRAQQSTTEQHHTPSNTLEPYPQAATKSTNSTTKYCFTFIFPIHITPTPPPPTTELCQTHNTLCSKAWNPQTMPVIRTKRHPRAWNRVED</sequence>
<feature type="region of interest" description="Disordered" evidence="1">
    <location>
        <begin position="351"/>
        <end position="378"/>
    </location>
</feature>